<organism evidence="1 2">
    <name type="scientific">Petralouisia muris</name>
    <dbReference type="NCBI Taxonomy" id="3032872"/>
    <lineage>
        <taxon>Bacteria</taxon>
        <taxon>Bacillati</taxon>
        <taxon>Bacillota</taxon>
        <taxon>Clostridia</taxon>
        <taxon>Lachnospirales</taxon>
        <taxon>Lachnospiraceae</taxon>
        <taxon>Petralouisia</taxon>
    </lineage>
</organism>
<dbReference type="Proteomes" id="UP000304953">
    <property type="component" value="Unassembled WGS sequence"/>
</dbReference>
<protein>
    <submittedName>
        <fullName evidence="1">N-acyl homoserine lactonase family protein</fullName>
    </submittedName>
</protein>
<dbReference type="EMBL" id="SRYA01000016">
    <property type="protein sequence ID" value="TGY96440.1"/>
    <property type="molecule type" value="Genomic_DNA"/>
</dbReference>
<proteinExistence type="predicted"/>
<comment type="caution">
    <text evidence="1">The sequence shown here is derived from an EMBL/GenBank/DDBJ whole genome shotgun (WGS) entry which is preliminary data.</text>
</comment>
<evidence type="ECO:0000313" key="1">
    <source>
        <dbReference type="EMBL" id="TGY96440.1"/>
    </source>
</evidence>
<evidence type="ECO:0000313" key="2">
    <source>
        <dbReference type="Proteomes" id="UP000304953"/>
    </source>
</evidence>
<accession>A0AC61RX59</accession>
<gene>
    <name evidence="1" type="ORF">E5329_09565</name>
</gene>
<keyword evidence="2" id="KW-1185">Reference proteome</keyword>
<reference evidence="1" key="1">
    <citation type="submission" date="2019-04" db="EMBL/GenBank/DDBJ databases">
        <title>Microbes associate with the intestines of laboratory mice.</title>
        <authorList>
            <person name="Navarre W."/>
            <person name="Wong E."/>
            <person name="Huang K."/>
            <person name="Tropini C."/>
            <person name="Ng K."/>
            <person name="Yu B."/>
        </authorList>
    </citation>
    <scope>NUCLEOTIDE SEQUENCE</scope>
    <source>
        <strain evidence="1">NM01_1-7b</strain>
    </source>
</reference>
<name>A0AC61RX59_9FIRM</name>
<sequence>MKLYFFSSGILESYKGLFVQNGGDSEFNVPVPFFLIQHKGKNILFDTGNHKDDQNGHLLTRLLNGVKPVFTDDEYAPNAIQKVGVKPEDIDFVIVSHLHHDHAGAISEFKNATVIVQKAEFDYVRRPDYFMTQAYYNDEAPAKVTNFDMKGTDANDLDNVDWYFLDGWNDNKFDLFGDGRIVIYFTPGHSVGHQSLLVRTDEDGDFLLCADACYVKETYNQGALPGLVALCPEYLQNIKTFKLLEKTGVTIVTGHDPDDWKTFKHAPEYYK</sequence>